<dbReference type="SUPFAM" id="SSF52833">
    <property type="entry name" value="Thioredoxin-like"/>
    <property type="match status" value="1"/>
</dbReference>
<comment type="caution">
    <text evidence="3">The sequence shown here is derived from an EMBL/GenBank/DDBJ whole genome shotgun (WGS) entry which is preliminary data.</text>
</comment>
<dbReference type="PANTHER" id="PTHR36450">
    <property type="entry name" value="THIOREDOXIN"/>
    <property type="match status" value="1"/>
</dbReference>
<dbReference type="InterPro" id="IPR036249">
    <property type="entry name" value="Thioredoxin-like_sf"/>
</dbReference>
<dbReference type="Gene3D" id="3.40.30.10">
    <property type="entry name" value="Glutaredoxin"/>
    <property type="match status" value="1"/>
</dbReference>
<evidence type="ECO:0000313" key="3">
    <source>
        <dbReference type="EMBL" id="HFK20758.1"/>
    </source>
</evidence>
<proteinExistence type="inferred from homology"/>
<gene>
    <name evidence="3" type="ORF">ENS19_05675</name>
</gene>
<sequence>MVMAENIVHVFGGEVPCARCRATEKVVLEAAKELNLNVNMKYASALSPEADKYDIMATPAVVINGKNVFSGKVPDKETMKGILKREFMK</sequence>
<evidence type="ECO:0000259" key="2">
    <source>
        <dbReference type="Pfam" id="PF13192"/>
    </source>
</evidence>
<comment type="similarity">
    <text evidence="1">Belongs to the glutaredoxin family.</text>
</comment>
<reference evidence="3" key="1">
    <citation type="journal article" date="2020" name="mSystems">
        <title>Genome- and Community-Level Interaction Insights into Carbon Utilization and Element Cycling Functions of Hydrothermarchaeota in Hydrothermal Sediment.</title>
        <authorList>
            <person name="Zhou Z."/>
            <person name="Liu Y."/>
            <person name="Xu W."/>
            <person name="Pan J."/>
            <person name="Luo Z.H."/>
            <person name="Li M."/>
        </authorList>
    </citation>
    <scope>NUCLEOTIDE SEQUENCE [LARGE SCALE GENOMIC DNA]</scope>
    <source>
        <strain evidence="3">SpSt-468</strain>
    </source>
</reference>
<dbReference type="AlphaFoldDB" id="A0A7C3J4X0"/>
<organism evidence="3">
    <name type="scientific">Candidatus Methanomethylicus mesodigestus</name>
    <dbReference type="NCBI Taxonomy" id="1867258"/>
    <lineage>
        <taxon>Archaea</taxon>
        <taxon>Thermoproteota</taxon>
        <taxon>Methanosuratincolia</taxon>
        <taxon>Candidatus Methanomethylicales</taxon>
        <taxon>Candidatus Methanomethylicaceae</taxon>
        <taxon>Candidatus Methanomethylicus</taxon>
    </lineage>
</organism>
<accession>A0A7C3J4X0</accession>
<name>A0A7C3J4X0_9CREN</name>
<dbReference type="PANTHER" id="PTHR36450:SF1">
    <property type="entry name" value="THIOREDOXIN"/>
    <property type="match status" value="1"/>
</dbReference>
<dbReference type="InterPro" id="IPR005243">
    <property type="entry name" value="THIRX-like_proc"/>
</dbReference>
<dbReference type="Pfam" id="PF13192">
    <property type="entry name" value="Thioredoxin_3"/>
    <property type="match status" value="1"/>
</dbReference>
<evidence type="ECO:0000256" key="1">
    <source>
        <dbReference type="ARBA" id="ARBA00007787"/>
    </source>
</evidence>
<protein>
    <submittedName>
        <fullName evidence="3">Thioredoxin family protein</fullName>
    </submittedName>
</protein>
<feature type="domain" description="Thioredoxin-like fold" evidence="2">
    <location>
        <begin position="8"/>
        <end position="84"/>
    </location>
</feature>
<dbReference type="EMBL" id="DSTX01000011">
    <property type="protein sequence ID" value="HFK20758.1"/>
    <property type="molecule type" value="Genomic_DNA"/>
</dbReference>
<dbReference type="InterPro" id="IPR012336">
    <property type="entry name" value="Thioredoxin-like_fold"/>
</dbReference>